<dbReference type="STRING" id="93759.A0A1R3I8L1"/>
<evidence type="ECO:0000256" key="2">
    <source>
        <dbReference type="ARBA" id="ARBA00008872"/>
    </source>
</evidence>
<feature type="domain" description="Orn/DAP/Arg decarboxylase 2 N-terminal" evidence="9">
    <location>
        <begin position="44"/>
        <end position="119"/>
    </location>
</feature>
<dbReference type="PROSITE" id="PS00878">
    <property type="entry name" value="ODR_DC_2_1"/>
    <property type="match status" value="1"/>
</dbReference>
<dbReference type="AlphaFoldDB" id="A0A1R3I8L1"/>
<comment type="catalytic activity">
    <reaction evidence="8">
        <text>L-ornithine + H(+) = putrescine + CO2</text>
        <dbReference type="Rhea" id="RHEA:22964"/>
        <dbReference type="ChEBI" id="CHEBI:15378"/>
        <dbReference type="ChEBI" id="CHEBI:16526"/>
        <dbReference type="ChEBI" id="CHEBI:46911"/>
        <dbReference type="ChEBI" id="CHEBI:326268"/>
        <dbReference type="EC" id="4.1.1.17"/>
    </reaction>
</comment>
<evidence type="ECO:0000256" key="4">
    <source>
        <dbReference type="ARBA" id="ARBA00023239"/>
    </source>
</evidence>
<evidence type="ECO:0000256" key="3">
    <source>
        <dbReference type="ARBA" id="ARBA00022898"/>
    </source>
</evidence>
<dbReference type="InterPro" id="IPR022653">
    <property type="entry name" value="De-COase2_pyr-phos_BS"/>
</dbReference>
<dbReference type="Gene3D" id="3.20.20.10">
    <property type="entry name" value="Alanine racemase"/>
    <property type="match status" value="1"/>
</dbReference>
<evidence type="ECO:0000259" key="9">
    <source>
        <dbReference type="Pfam" id="PF02784"/>
    </source>
</evidence>
<name>A0A1R3I8L1_9ROSI</name>
<comment type="cofactor">
    <cofactor evidence="1">
        <name>pyridoxal 5'-phosphate</name>
        <dbReference type="ChEBI" id="CHEBI:597326"/>
    </cofactor>
</comment>
<dbReference type="InterPro" id="IPR000183">
    <property type="entry name" value="Orn/DAP/Arg_de-COase"/>
</dbReference>
<reference evidence="11" key="1">
    <citation type="submission" date="2013-09" db="EMBL/GenBank/DDBJ databases">
        <title>Corchorus olitorius genome sequencing.</title>
        <authorList>
            <person name="Alam M."/>
            <person name="Haque M.S."/>
            <person name="Islam M.S."/>
            <person name="Emdad E.M."/>
            <person name="Islam M.M."/>
            <person name="Ahmed B."/>
            <person name="Halim A."/>
            <person name="Hossen Q.M.M."/>
            <person name="Hossain M.Z."/>
            <person name="Ahmed R."/>
            <person name="Khan M.M."/>
            <person name="Islam R."/>
            <person name="Rashid M.M."/>
            <person name="Khan S.A."/>
            <person name="Rahman M.S."/>
            <person name="Alam M."/>
            <person name="Yahiya A.S."/>
            <person name="Khan M.S."/>
            <person name="Azam M.S."/>
            <person name="Haque T."/>
            <person name="Lashkar M.Z.H."/>
            <person name="Akhand A.I."/>
            <person name="Morshed G."/>
            <person name="Roy S."/>
            <person name="Uddin K.S."/>
            <person name="Rabeya T."/>
            <person name="Hossain A.S."/>
            <person name="Chowdhury A."/>
            <person name="Snigdha A.R."/>
            <person name="Mortoza M.S."/>
            <person name="Matin S.A."/>
            <person name="Hoque S.M.E."/>
            <person name="Islam M.K."/>
            <person name="Roy D.K."/>
            <person name="Haider R."/>
            <person name="Moosa M.M."/>
            <person name="Elias S.M."/>
            <person name="Hasan A.M."/>
            <person name="Jahan S."/>
            <person name="Shafiuddin M."/>
            <person name="Mahmood N."/>
            <person name="Shommy N.S."/>
        </authorList>
    </citation>
    <scope>NUCLEOTIDE SEQUENCE [LARGE SCALE GENOMIC DNA]</scope>
    <source>
        <strain evidence="11">cv. O-4</strain>
    </source>
</reference>
<evidence type="ECO:0000313" key="11">
    <source>
        <dbReference type="Proteomes" id="UP000187203"/>
    </source>
</evidence>
<dbReference type="InterPro" id="IPR009006">
    <property type="entry name" value="Ala_racemase/Decarboxylase_C"/>
</dbReference>
<evidence type="ECO:0000256" key="6">
    <source>
        <dbReference type="ARBA" id="ARBA00034138"/>
    </source>
</evidence>
<keyword evidence="4" id="KW-0456">Lyase</keyword>
<dbReference type="PROSITE" id="PS00879">
    <property type="entry name" value="ODR_DC_2_2"/>
    <property type="match status" value="1"/>
</dbReference>
<dbReference type="Gene3D" id="2.40.37.10">
    <property type="entry name" value="Lyase, Ornithine Decarboxylase, Chain A, domain 1"/>
    <property type="match status" value="1"/>
</dbReference>
<dbReference type="EC" id="4.1.1.17" evidence="6"/>
<gene>
    <name evidence="10" type="ORF">COLO4_24641</name>
</gene>
<dbReference type="GO" id="GO:0033387">
    <property type="term" value="P:putrescine biosynthetic process from arginine, via ornithine"/>
    <property type="evidence" value="ECO:0007669"/>
    <property type="project" value="UniProtKB-UniPathway"/>
</dbReference>
<dbReference type="InterPro" id="IPR022644">
    <property type="entry name" value="De-COase2_N"/>
</dbReference>
<protein>
    <recommendedName>
        <fullName evidence="6">ornithine decarboxylase</fullName>
        <ecNumber evidence="6">4.1.1.17</ecNumber>
    </recommendedName>
</protein>
<dbReference type="PANTHER" id="PTHR11482:SF6">
    <property type="entry name" value="ORNITHINE DECARBOXYLASE 1-RELATED"/>
    <property type="match status" value="1"/>
</dbReference>
<feature type="domain" description="Orn/DAP/Arg decarboxylase 2 N-terminal" evidence="9">
    <location>
        <begin position="133"/>
        <end position="246"/>
    </location>
</feature>
<dbReference type="SUPFAM" id="SSF51419">
    <property type="entry name" value="PLP-binding barrel"/>
    <property type="match status" value="1"/>
</dbReference>
<dbReference type="GO" id="GO:0005737">
    <property type="term" value="C:cytoplasm"/>
    <property type="evidence" value="ECO:0007669"/>
    <property type="project" value="TreeGrafter"/>
</dbReference>
<dbReference type="InterPro" id="IPR029066">
    <property type="entry name" value="PLP-binding_barrel"/>
</dbReference>
<keyword evidence="3" id="KW-0663">Pyridoxal phosphate</keyword>
<dbReference type="Pfam" id="PF02784">
    <property type="entry name" value="Orn_Arg_deC_N"/>
    <property type="match status" value="2"/>
</dbReference>
<evidence type="ECO:0000256" key="8">
    <source>
        <dbReference type="ARBA" id="ARBA00049127"/>
    </source>
</evidence>
<dbReference type="PANTHER" id="PTHR11482">
    <property type="entry name" value="ARGININE/DIAMINOPIMELATE/ORNITHINE DECARBOXYLASE"/>
    <property type="match status" value="1"/>
</dbReference>
<evidence type="ECO:0000256" key="5">
    <source>
        <dbReference type="ARBA" id="ARBA00034115"/>
    </source>
</evidence>
<dbReference type="GO" id="GO:0004586">
    <property type="term" value="F:ornithine decarboxylase activity"/>
    <property type="evidence" value="ECO:0007669"/>
    <property type="project" value="UniProtKB-EC"/>
</dbReference>
<comment type="pathway">
    <text evidence="5">Amine and polyamine biosynthesis; putrescine biosynthesis via L-ornithine pathway; putrescine from L-ornithine: step 1/1.</text>
</comment>
<dbReference type="Proteomes" id="UP000187203">
    <property type="component" value="Unassembled WGS sequence"/>
</dbReference>
<evidence type="ECO:0000256" key="7">
    <source>
        <dbReference type="ARBA" id="ARBA00046672"/>
    </source>
</evidence>
<accession>A0A1R3I8L1</accession>
<comment type="caution">
    <text evidence="10">The sequence shown here is derived from an EMBL/GenBank/DDBJ whole genome shotgun (WGS) entry which is preliminary data.</text>
</comment>
<dbReference type="OrthoDB" id="5034579at2759"/>
<sequence length="268" mass="29385">MVTRKRVAALSKEELIVFIQSIIVAKQQDEAFYVLDSGLVMDLFCTWTCNLPMVQPFYAIKCNPNLSFIREMVELGSIFYCSSFAEIEAVLSLGVSPDRIILANPCKVESQIKYAYSVGPSRLETSGAKFPFGAKFGALSEEVVPLLQATQATNLNIVGVSFHISCSGAIHFHAFDGAIATTKIVFEQAAQLCMPKMHILNIGGGFSAGPQFTKGASAVKNALQKYFPNDSNSNLTVIAEPGRFFAELPFTLGTSIIGKRVWHQYKEY</sequence>
<dbReference type="PRINTS" id="PR01182">
    <property type="entry name" value="ORNDCRBXLASE"/>
</dbReference>
<dbReference type="EMBL" id="AWUE01018684">
    <property type="protein sequence ID" value="OMO78900.1"/>
    <property type="molecule type" value="Genomic_DNA"/>
</dbReference>
<dbReference type="PRINTS" id="PR01179">
    <property type="entry name" value="ODADCRBXLASE"/>
</dbReference>
<comment type="subunit">
    <text evidence="7">Homodimer. Only the dimer is catalytically active, as the active sites are constructed of residues from both monomers.</text>
</comment>
<dbReference type="UniPathway" id="UPA00535">
    <property type="reaction ID" value="UER00288"/>
</dbReference>
<keyword evidence="11" id="KW-1185">Reference proteome</keyword>
<proteinExistence type="inferred from homology"/>
<organism evidence="10 11">
    <name type="scientific">Corchorus olitorius</name>
    <dbReference type="NCBI Taxonomy" id="93759"/>
    <lineage>
        <taxon>Eukaryota</taxon>
        <taxon>Viridiplantae</taxon>
        <taxon>Streptophyta</taxon>
        <taxon>Embryophyta</taxon>
        <taxon>Tracheophyta</taxon>
        <taxon>Spermatophyta</taxon>
        <taxon>Magnoliopsida</taxon>
        <taxon>eudicotyledons</taxon>
        <taxon>Gunneridae</taxon>
        <taxon>Pentapetalae</taxon>
        <taxon>rosids</taxon>
        <taxon>malvids</taxon>
        <taxon>Malvales</taxon>
        <taxon>Malvaceae</taxon>
        <taxon>Grewioideae</taxon>
        <taxon>Apeibeae</taxon>
        <taxon>Corchorus</taxon>
    </lineage>
</organism>
<dbReference type="InterPro" id="IPR022657">
    <property type="entry name" value="De-COase2_CS"/>
</dbReference>
<dbReference type="InterPro" id="IPR002433">
    <property type="entry name" value="Orn_de-COase"/>
</dbReference>
<evidence type="ECO:0000313" key="10">
    <source>
        <dbReference type="EMBL" id="OMO78900.1"/>
    </source>
</evidence>
<comment type="similarity">
    <text evidence="2">Belongs to the Orn/Lys/Arg decarboxylase class-II family.</text>
</comment>
<evidence type="ECO:0000256" key="1">
    <source>
        <dbReference type="ARBA" id="ARBA00001933"/>
    </source>
</evidence>